<organism evidence="2">
    <name type="scientific">Oryza meridionalis</name>
    <dbReference type="NCBI Taxonomy" id="40149"/>
    <lineage>
        <taxon>Eukaryota</taxon>
        <taxon>Viridiplantae</taxon>
        <taxon>Streptophyta</taxon>
        <taxon>Embryophyta</taxon>
        <taxon>Tracheophyta</taxon>
        <taxon>Spermatophyta</taxon>
        <taxon>Magnoliopsida</taxon>
        <taxon>Liliopsida</taxon>
        <taxon>Poales</taxon>
        <taxon>Poaceae</taxon>
        <taxon>BOP clade</taxon>
        <taxon>Oryzoideae</taxon>
        <taxon>Oryzeae</taxon>
        <taxon>Oryzinae</taxon>
        <taxon>Oryza</taxon>
    </lineage>
</organism>
<dbReference type="Proteomes" id="UP000008021">
    <property type="component" value="Chromosome 7"/>
</dbReference>
<accession>A0A0E0EEK4</accession>
<reference evidence="2" key="1">
    <citation type="submission" date="2015-04" db="UniProtKB">
        <authorList>
            <consortium name="EnsemblPlants"/>
        </authorList>
    </citation>
    <scope>IDENTIFICATION</scope>
</reference>
<feature type="compositionally biased region" description="Pro residues" evidence="1">
    <location>
        <begin position="65"/>
        <end position="74"/>
    </location>
</feature>
<feature type="region of interest" description="Disordered" evidence="1">
    <location>
        <begin position="24"/>
        <end position="89"/>
    </location>
</feature>
<name>A0A0E0EEK4_9ORYZ</name>
<dbReference type="AlphaFoldDB" id="A0A0E0EEK4"/>
<dbReference type="HOGENOM" id="CLU_2175041_0_0_1"/>
<evidence type="ECO:0000256" key="1">
    <source>
        <dbReference type="SAM" id="MobiDB-lite"/>
    </source>
</evidence>
<feature type="compositionally biased region" description="Gly residues" evidence="1">
    <location>
        <begin position="52"/>
        <end position="61"/>
    </location>
</feature>
<evidence type="ECO:0000313" key="2">
    <source>
        <dbReference type="EnsemblPlants" id="OMERI07G18970.3"/>
    </source>
</evidence>
<dbReference type="Gramene" id="OMERI07G18970.3">
    <property type="protein sequence ID" value="OMERI07G18970.3"/>
    <property type="gene ID" value="OMERI07G18970"/>
</dbReference>
<reference evidence="2" key="2">
    <citation type="submission" date="2018-05" db="EMBL/GenBank/DDBJ databases">
        <title>OmerRS3 (Oryza meridionalis Reference Sequence Version 3).</title>
        <authorList>
            <person name="Zhang J."/>
            <person name="Kudrna D."/>
            <person name="Lee S."/>
            <person name="Talag J."/>
            <person name="Welchert J."/>
            <person name="Wing R.A."/>
        </authorList>
    </citation>
    <scope>NUCLEOTIDE SEQUENCE [LARGE SCALE GENOMIC DNA]</scope>
    <source>
        <strain evidence="2">cv. OR44</strain>
    </source>
</reference>
<dbReference type="EnsemblPlants" id="OMERI07G18970.3">
    <property type="protein sequence ID" value="OMERI07G18970.3"/>
    <property type="gene ID" value="OMERI07G18970"/>
</dbReference>
<proteinExistence type="predicted"/>
<keyword evidence="3" id="KW-1185">Reference proteome</keyword>
<protein>
    <submittedName>
        <fullName evidence="2">Uncharacterized protein</fullName>
    </submittedName>
</protein>
<evidence type="ECO:0000313" key="3">
    <source>
        <dbReference type="Proteomes" id="UP000008021"/>
    </source>
</evidence>
<sequence length="110" mass="11495">METEKPISSKTQFLGTIADASKLLLNPRQEERRGSSWSWPMRGSFRDTNKALGGGGGGDDMGGSPPLPPPPLPDPARRRPGEGGGSGGGEAIFFFIGFSQVGHLPACENG</sequence>